<accession>A0ABR4P5M1</accession>
<evidence type="ECO:0000313" key="3">
    <source>
        <dbReference type="Proteomes" id="UP001629113"/>
    </source>
</evidence>
<evidence type="ECO:0000313" key="2">
    <source>
        <dbReference type="EMBL" id="KAL3418583.1"/>
    </source>
</evidence>
<dbReference type="PANTHER" id="PTHR21310:SF15">
    <property type="entry name" value="AMINOGLYCOSIDE PHOSPHOTRANSFERASE DOMAIN-CONTAINING PROTEIN"/>
    <property type="match status" value="1"/>
</dbReference>
<keyword evidence="3" id="KW-1185">Reference proteome</keyword>
<organism evidence="2 3">
    <name type="scientific">Phlyctema vagabunda</name>
    <dbReference type="NCBI Taxonomy" id="108571"/>
    <lineage>
        <taxon>Eukaryota</taxon>
        <taxon>Fungi</taxon>
        <taxon>Dikarya</taxon>
        <taxon>Ascomycota</taxon>
        <taxon>Pezizomycotina</taxon>
        <taxon>Leotiomycetes</taxon>
        <taxon>Helotiales</taxon>
        <taxon>Dermateaceae</taxon>
        <taxon>Phlyctema</taxon>
    </lineage>
</organism>
<dbReference type="InterPro" id="IPR011009">
    <property type="entry name" value="Kinase-like_dom_sf"/>
</dbReference>
<gene>
    <name evidence="2" type="ORF">PVAG01_10299</name>
</gene>
<protein>
    <submittedName>
        <fullName evidence="2">Uncharacterized protein</fullName>
    </submittedName>
</protein>
<name>A0ABR4P5M1_9HELO</name>
<dbReference type="EMBL" id="JBFCZG010000009">
    <property type="protein sequence ID" value="KAL3418583.1"/>
    <property type="molecule type" value="Genomic_DNA"/>
</dbReference>
<dbReference type="SUPFAM" id="SSF56112">
    <property type="entry name" value="Protein kinase-like (PK-like)"/>
    <property type="match status" value="1"/>
</dbReference>
<dbReference type="Proteomes" id="UP001629113">
    <property type="component" value="Unassembled WGS sequence"/>
</dbReference>
<reference evidence="2 3" key="1">
    <citation type="submission" date="2024-06" db="EMBL/GenBank/DDBJ databases">
        <title>Complete genome of Phlyctema vagabunda strain 19-DSS-EL-015.</title>
        <authorList>
            <person name="Fiorenzani C."/>
        </authorList>
    </citation>
    <scope>NUCLEOTIDE SEQUENCE [LARGE SCALE GENOMIC DNA]</scope>
    <source>
        <strain evidence="2 3">19-DSS-EL-015</strain>
    </source>
</reference>
<feature type="region of interest" description="Disordered" evidence="1">
    <location>
        <begin position="1"/>
        <end position="25"/>
    </location>
</feature>
<evidence type="ECO:0000256" key="1">
    <source>
        <dbReference type="SAM" id="MobiDB-lite"/>
    </source>
</evidence>
<comment type="caution">
    <text evidence="2">The sequence shown here is derived from an EMBL/GenBank/DDBJ whole genome shotgun (WGS) entry which is preliminary data.</text>
</comment>
<dbReference type="PANTHER" id="PTHR21310">
    <property type="entry name" value="AMINOGLYCOSIDE PHOSPHOTRANSFERASE-RELATED-RELATED"/>
    <property type="match status" value="1"/>
</dbReference>
<proteinExistence type="predicted"/>
<sequence>MGQRHISEGINSDDSDNSESPMPGTEVDILQELARHFARQNIMSTEPLEETDELDRYYDAHLEKQGRVHDPLVSIPGIDRSPESSLQPPISETVSLIDPNTLSIGSLMIGKVVRDGESIPSDAVCTWSTGDVTFCLQKRAEPRAKEDIDEDSFLLYHEENSGAEMLVREGVWSMGPHLEIFCKAKPWAEGVTTEADTIRWINKNIPSVPTPEVLYDWVDKNWNRSIMIMKRVPGQIYQKAWPHLTHEQRLHVADQVAGHLRTLSEWTSDYAETVLGTARTGIFSLREHDVLPIWKPRIEPRTSRKDYYAFLRRENETMGFEMPIPGAEEPLVLQHGFVTPFNFLVSLPPNSSQMPQVTGIIGWRGAGYSPKYEIATKPRVLRNDTISPGNLDFEQINFQWMLSNACFRLGLPVELDYVLKRDKYLNKHTSRLLIRPNFCLVNLPAEVKQRLEDHY</sequence>
<dbReference type="InterPro" id="IPR051678">
    <property type="entry name" value="AGP_Transferase"/>
</dbReference>